<proteinExistence type="predicted"/>
<accession>A0A1Y2BG22</accession>
<dbReference type="InterPro" id="IPR016340">
    <property type="entry name" value="Ribosomal_mL60"/>
</dbReference>
<gene>
    <name evidence="1" type="ORF">BCR39DRAFT_463530</name>
</gene>
<dbReference type="PANTHER" id="PTHR28271:SF1">
    <property type="entry name" value="LARGE RIBOSOMAL SUBUNIT PROTEIN ML60"/>
    <property type="match status" value="1"/>
</dbReference>
<name>A0A1Y2BG22_9TREE</name>
<evidence type="ECO:0000313" key="1">
    <source>
        <dbReference type="EMBL" id="ORY33437.1"/>
    </source>
</evidence>
<dbReference type="OrthoDB" id="2332379at2759"/>
<reference evidence="1 2" key="1">
    <citation type="submission" date="2016-07" db="EMBL/GenBank/DDBJ databases">
        <title>Pervasive Adenine N6-methylation of Active Genes in Fungi.</title>
        <authorList>
            <consortium name="DOE Joint Genome Institute"/>
            <person name="Mondo S.J."/>
            <person name="Dannebaum R.O."/>
            <person name="Kuo R.C."/>
            <person name="Labutti K."/>
            <person name="Haridas S."/>
            <person name="Kuo A."/>
            <person name="Salamov A."/>
            <person name="Ahrendt S.R."/>
            <person name="Lipzen A."/>
            <person name="Sullivan W."/>
            <person name="Andreopoulos W.B."/>
            <person name="Clum A."/>
            <person name="Lindquist E."/>
            <person name="Daum C."/>
            <person name="Ramamoorthy G.K."/>
            <person name="Gryganskyi A."/>
            <person name="Culley D."/>
            <person name="Magnuson J.K."/>
            <person name="James T.Y."/>
            <person name="O'Malley M.A."/>
            <person name="Stajich J.E."/>
            <person name="Spatafora J.W."/>
            <person name="Visel A."/>
            <person name="Grigoriev I.V."/>
        </authorList>
    </citation>
    <scope>NUCLEOTIDE SEQUENCE [LARGE SCALE GENOMIC DNA]</scope>
    <source>
        <strain evidence="1 2">68-887.2</strain>
    </source>
</reference>
<protein>
    <submittedName>
        <fullName evidence="1">Mitochondrial ribosomal protein L31-domain-containing protein</fullName>
    </submittedName>
</protein>
<feature type="non-terminal residue" evidence="1">
    <location>
        <position position="1"/>
    </location>
</feature>
<dbReference type="Proteomes" id="UP000193986">
    <property type="component" value="Unassembled WGS sequence"/>
</dbReference>
<evidence type="ECO:0000313" key="2">
    <source>
        <dbReference type="Proteomes" id="UP000193986"/>
    </source>
</evidence>
<organism evidence="1 2">
    <name type="scientific">Naematelia encephala</name>
    <dbReference type="NCBI Taxonomy" id="71784"/>
    <lineage>
        <taxon>Eukaryota</taxon>
        <taxon>Fungi</taxon>
        <taxon>Dikarya</taxon>
        <taxon>Basidiomycota</taxon>
        <taxon>Agaricomycotina</taxon>
        <taxon>Tremellomycetes</taxon>
        <taxon>Tremellales</taxon>
        <taxon>Naemateliaceae</taxon>
        <taxon>Naematelia</taxon>
    </lineage>
</organism>
<dbReference type="PANTHER" id="PTHR28271">
    <property type="entry name" value="54S RIBOSOMAL PROTEIN L31, MITOCHONDRIAL"/>
    <property type="match status" value="1"/>
</dbReference>
<dbReference type="EMBL" id="MCFC01000006">
    <property type="protein sequence ID" value="ORY33437.1"/>
    <property type="molecule type" value="Genomic_DNA"/>
</dbReference>
<comment type="caution">
    <text evidence="1">The sequence shown here is derived from an EMBL/GenBank/DDBJ whole genome shotgun (WGS) entry which is preliminary data.</text>
</comment>
<dbReference type="InParanoid" id="A0A1Y2BG22"/>
<dbReference type="GO" id="GO:0003735">
    <property type="term" value="F:structural constituent of ribosome"/>
    <property type="evidence" value="ECO:0007669"/>
    <property type="project" value="TreeGrafter"/>
</dbReference>
<dbReference type="FunCoup" id="A0A1Y2BG22">
    <property type="interactions" value="27"/>
</dbReference>
<sequence>WRMTPTRKANQRARMKTVDSVIAAVVDSGIDAKSVRKAITIPKEHEMDARDKYFTYAVKGRNFRKGVHHVPKFTRVSQAHPFNVQLQCKMR</sequence>
<keyword evidence="1" id="KW-0689">Ribosomal protein</keyword>
<dbReference type="Pfam" id="PF09784">
    <property type="entry name" value="L31"/>
    <property type="match status" value="1"/>
</dbReference>
<keyword evidence="1" id="KW-0687">Ribonucleoprotein</keyword>
<dbReference type="AlphaFoldDB" id="A0A1Y2BG22"/>
<dbReference type="GO" id="GO:0005762">
    <property type="term" value="C:mitochondrial large ribosomal subunit"/>
    <property type="evidence" value="ECO:0007669"/>
    <property type="project" value="TreeGrafter"/>
</dbReference>
<keyword evidence="2" id="KW-1185">Reference proteome</keyword>